<keyword evidence="6 10" id="KW-0249">Electron transport</keyword>
<dbReference type="GO" id="GO:0046872">
    <property type="term" value="F:metal ion binding"/>
    <property type="evidence" value="ECO:0007669"/>
    <property type="project" value="UniProtKB-KW"/>
</dbReference>
<dbReference type="SUPFAM" id="SSF54862">
    <property type="entry name" value="4Fe-4S ferredoxins"/>
    <property type="match status" value="1"/>
</dbReference>
<evidence type="ECO:0000256" key="1">
    <source>
        <dbReference type="ARBA" id="ARBA00022448"/>
    </source>
</evidence>
<dbReference type="InterPro" id="IPR050395">
    <property type="entry name" value="4Fe4S_Ferredoxin_RnfB"/>
</dbReference>
<dbReference type="GO" id="GO:0022900">
    <property type="term" value="P:electron transport chain"/>
    <property type="evidence" value="ECO:0007669"/>
    <property type="project" value="UniProtKB-UniRule"/>
</dbReference>
<keyword evidence="8 10" id="KW-0411">Iron-sulfur</keyword>
<dbReference type="Gene3D" id="1.10.15.40">
    <property type="entry name" value="Electron transport complex subunit B, putative Fe-S cluster"/>
    <property type="match status" value="1"/>
</dbReference>
<organism evidence="13 14">
    <name type="scientific">Anaerotruncus colihominis</name>
    <dbReference type="NCBI Taxonomy" id="169435"/>
    <lineage>
        <taxon>Bacteria</taxon>
        <taxon>Bacillati</taxon>
        <taxon>Bacillota</taxon>
        <taxon>Clostridia</taxon>
        <taxon>Eubacteriales</taxon>
        <taxon>Oscillospiraceae</taxon>
        <taxon>Anaerotruncus</taxon>
    </lineage>
</organism>
<feature type="binding site" evidence="10">
    <location>
        <position position="181"/>
    </location>
    <ligand>
        <name>[4Fe-4S] cluster</name>
        <dbReference type="ChEBI" id="CHEBI:49883"/>
        <label>2</label>
    </ligand>
</feature>
<evidence type="ECO:0000256" key="10">
    <source>
        <dbReference type="HAMAP-Rule" id="MF_00463"/>
    </source>
</evidence>
<comment type="similarity">
    <text evidence="10">Belongs to the 4Fe4S bacterial-type ferredoxin family. RnfB subfamily.</text>
</comment>
<feature type="binding site" evidence="10">
    <location>
        <position position="177"/>
    </location>
    <ligand>
        <name>[4Fe-4S] cluster</name>
        <dbReference type="ChEBI" id="CHEBI:49883"/>
        <label>3</label>
    </ligand>
</feature>
<comment type="subcellular location">
    <subcellularLocation>
        <location evidence="10">Cell membrane</location>
    </subcellularLocation>
</comment>
<feature type="domain" description="4Fe-4S ferredoxin-type" evidence="11">
    <location>
        <begin position="162"/>
        <end position="191"/>
    </location>
</feature>
<feature type="binding site" evidence="10">
    <location>
        <position position="148"/>
    </location>
    <ligand>
        <name>[4Fe-4S] cluster</name>
        <dbReference type="ChEBI" id="CHEBI:49883"/>
        <label>2</label>
    </ligand>
</feature>
<dbReference type="Proteomes" id="UP000095765">
    <property type="component" value="Unassembled WGS sequence"/>
</dbReference>
<dbReference type="GO" id="GO:0051539">
    <property type="term" value="F:4 iron, 4 sulfur cluster binding"/>
    <property type="evidence" value="ECO:0007669"/>
    <property type="project" value="UniProtKB-UniRule"/>
</dbReference>
<feature type="domain" description="4Fe-4S ferredoxin-type" evidence="11">
    <location>
        <begin position="207"/>
        <end position="235"/>
    </location>
</feature>
<keyword evidence="9 10" id="KW-0472">Membrane</keyword>
<dbReference type="CDD" id="cd10549">
    <property type="entry name" value="MtMvhB_like"/>
    <property type="match status" value="1"/>
</dbReference>
<reference evidence="13 14" key="1">
    <citation type="submission" date="2015-09" db="EMBL/GenBank/DDBJ databases">
        <authorList>
            <consortium name="Pathogen Informatics"/>
        </authorList>
    </citation>
    <scope>NUCLEOTIDE SEQUENCE [LARGE SCALE GENOMIC DNA]</scope>
    <source>
        <strain evidence="13 14">2789STDY5834939</strain>
    </source>
</reference>
<evidence type="ECO:0000313" key="14">
    <source>
        <dbReference type="Proteomes" id="UP000095765"/>
    </source>
</evidence>
<gene>
    <name evidence="10 13" type="primary">rnfB</name>
    <name evidence="13" type="ORF">ERS852551_01819</name>
</gene>
<dbReference type="EC" id="7.-.-.-" evidence="10"/>
<keyword evidence="10" id="KW-1003">Cell membrane</keyword>
<comment type="function">
    <text evidence="10">Part of a membrane-bound complex that couples electron transfer with translocation of ions across the membrane.</text>
</comment>
<evidence type="ECO:0000259" key="12">
    <source>
        <dbReference type="PROSITE" id="PS51656"/>
    </source>
</evidence>
<proteinExistence type="inferred from homology"/>
<dbReference type="InterPro" id="IPR007202">
    <property type="entry name" value="4Fe-4S_dom"/>
</dbReference>
<feature type="binding site" evidence="10">
    <location>
        <position position="142"/>
    </location>
    <ligand>
        <name>[4Fe-4S] cluster</name>
        <dbReference type="ChEBI" id="CHEBI:49883"/>
        <label>2</label>
    </ligand>
</feature>
<feature type="binding site" evidence="10">
    <location>
        <position position="138"/>
    </location>
    <ligand>
        <name>[4Fe-4S] cluster</name>
        <dbReference type="ChEBI" id="CHEBI:49883"/>
        <label>2</label>
    </ligand>
</feature>
<comment type="cofactor">
    <cofactor evidence="10">
        <name>[4Fe-4S] cluster</name>
        <dbReference type="ChEBI" id="CHEBI:49883"/>
    </cofactor>
    <text evidence="10">Binds 3 [4Fe-4S] clusters.</text>
</comment>
<feature type="binding site" evidence="10">
    <location>
        <position position="53"/>
    </location>
    <ligand>
        <name>[4Fe-4S] cluster</name>
        <dbReference type="ChEBI" id="CHEBI:49883"/>
        <label>1</label>
    </ligand>
</feature>
<feature type="binding site" evidence="10">
    <location>
        <position position="171"/>
    </location>
    <ligand>
        <name>[4Fe-4S] cluster</name>
        <dbReference type="ChEBI" id="CHEBI:49883"/>
        <label>3</label>
    </ligand>
</feature>
<protein>
    <recommendedName>
        <fullName evidence="10">Ion-translocating oxidoreductase complex subunit B</fullName>
        <ecNumber evidence="10">7.-.-.-</ecNumber>
    </recommendedName>
    <alternativeName>
        <fullName evidence="10">Rnf electron transport complex subunit B</fullName>
    </alternativeName>
</protein>
<evidence type="ECO:0000259" key="11">
    <source>
        <dbReference type="PROSITE" id="PS51379"/>
    </source>
</evidence>
<sequence length="274" mass="27750">MMTSIMFPAVIVGGIGLICAIVLVVAAKVMALPADELFDSIRAELPGANCGACGYAGCDDYAKAVAHDGAKTNLCVPGGAGVAAKVSAAMGVAAESVEAKYAVVRCSGNCYATDSVMDYKGKQSCAACNFFYQGKGSCSHGCLGYGDCINACQYGAISIVDGIAVIDKAACVGCGMCAKACPNQLITVIPASSTVYVGCSSHDKGAFTRKVCKNGCIGCKKCERTCEHGAITVTDNLASIDPEKCVNCGNCVTACPTGAIVTCESRCEAIVKGA</sequence>
<dbReference type="PROSITE" id="PS51379">
    <property type="entry name" value="4FE4S_FER_2"/>
    <property type="match status" value="3"/>
</dbReference>
<dbReference type="GO" id="GO:0009055">
    <property type="term" value="F:electron transfer activity"/>
    <property type="evidence" value="ECO:0007669"/>
    <property type="project" value="InterPro"/>
</dbReference>
<feature type="domain" description="4Fe-4S ferredoxin-type" evidence="11">
    <location>
        <begin position="236"/>
        <end position="265"/>
    </location>
</feature>
<dbReference type="Pfam" id="PF04060">
    <property type="entry name" value="FeS"/>
    <property type="match status" value="1"/>
</dbReference>
<keyword evidence="3 10" id="KW-0479">Metal-binding</keyword>
<evidence type="ECO:0000256" key="9">
    <source>
        <dbReference type="ARBA" id="ARBA00023136"/>
    </source>
</evidence>
<dbReference type="GO" id="GO:0005886">
    <property type="term" value="C:plasma membrane"/>
    <property type="evidence" value="ECO:0007669"/>
    <property type="project" value="UniProtKB-SubCell"/>
</dbReference>
<evidence type="ECO:0000256" key="3">
    <source>
        <dbReference type="ARBA" id="ARBA00022723"/>
    </source>
</evidence>
<evidence type="ECO:0000256" key="4">
    <source>
        <dbReference type="ARBA" id="ARBA00022737"/>
    </source>
</evidence>
<keyword evidence="4 10" id="KW-0677">Repeat</keyword>
<evidence type="ECO:0000256" key="6">
    <source>
        <dbReference type="ARBA" id="ARBA00022982"/>
    </source>
</evidence>
<comment type="subunit">
    <text evidence="10">The complex is composed of six subunits: RnfA, RnfB, RnfC, RnfD, RnfE and RnfG.</text>
</comment>
<feature type="binding site" evidence="10">
    <location>
        <position position="50"/>
    </location>
    <ligand>
        <name>[4Fe-4S] cluster</name>
        <dbReference type="ChEBI" id="CHEBI:49883"/>
        <label>1</label>
    </ligand>
</feature>
<dbReference type="InterPro" id="IPR010207">
    <property type="entry name" value="Elect_transpt_cplx_RnfB/RsxB"/>
</dbReference>
<evidence type="ECO:0000256" key="7">
    <source>
        <dbReference type="ARBA" id="ARBA00023004"/>
    </source>
</evidence>
<feature type="binding site" evidence="10">
    <location>
        <position position="58"/>
    </location>
    <ligand>
        <name>[4Fe-4S] cluster</name>
        <dbReference type="ChEBI" id="CHEBI:49883"/>
        <label>1</label>
    </ligand>
</feature>
<accession>A0A174QTM5</accession>
<feature type="binding site" evidence="10">
    <location>
        <position position="75"/>
    </location>
    <ligand>
        <name>[4Fe-4S] cluster</name>
        <dbReference type="ChEBI" id="CHEBI:49883"/>
        <label>1</label>
    </ligand>
</feature>
<dbReference type="HAMAP" id="MF_00463">
    <property type="entry name" value="RsxB_RnfB"/>
    <property type="match status" value="1"/>
</dbReference>
<keyword evidence="5 10" id="KW-1278">Translocase</keyword>
<evidence type="ECO:0000256" key="2">
    <source>
        <dbReference type="ARBA" id="ARBA00022485"/>
    </source>
</evidence>
<feature type="domain" description="4Fe-4S" evidence="12">
    <location>
        <begin position="33"/>
        <end position="92"/>
    </location>
</feature>
<dbReference type="AlphaFoldDB" id="A0A174QTM5"/>
<dbReference type="Pfam" id="PF12838">
    <property type="entry name" value="Fer4_7"/>
    <property type="match status" value="1"/>
</dbReference>
<dbReference type="Gene3D" id="3.30.70.20">
    <property type="match status" value="2"/>
</dbReference>
<keyword evidence="1 10" id="KW-0813">Transport</keyword>
<dbReference type="EMBL" id="CZBE01000011">
    <property type="protein sequence ID" value="CUP75116.1"/>
    <property type="molecule type" value="Genomic_DNA"/>
</dbReference>
<keyword evidence="7 10" id="KW-0408">Iron</keyword>
<keyword evidence="2 10" id="KW-0004">4Fe-4S</keyword>
<evidence type="ECO:0000256" key="5">
    <source>
        <dbReference type="ARBA" id="ARBA00022967"/>
    </source>
</evidence>
<dbReference type="PROSITE" id="PS51656">
    <property type="entry name" value="4FE4S"/>
    <property type="match status" value="1"/>
</dbReference>
<dbReference type="PANTHER" id="PTHR43560">
    <property type="entry name" value="ION-TRANSLOCATING OXIDOREDUCTASE COMPLEX SUBUNIT B"/>
    <property type="match status" value="1"/>
</dbReference>
<dbReference type="PANTHER" id="PTHR43560:SF1">
    <property type="entry name" value="ION-TRANSLOCATING OXIDOREDUCTASE COMPLEX SUBUNIT B"/>
    <property type="match status" value="1"/>
</dbReference>
<feature type="binding site" evidence="10">
    <location>
        <position position="174"/>
    </location>
    <ligand>
        <name>[4Fe-4S] cluster</name>
        <dbReference type="ChEBI" id="CHEBI:49883"/>
        <label>3</label>
    </ligand>
</feature>
<dbReference type="Pfam" id="PF00037">
    <property type="entry name" value="Fer4"/>
    <property type="match status" value="1"/>
</dbReference>
<feature type="region of interest" description="Hydrophobic" evidence="10">
    <location>
        <begin position="1"/>
        <end position="27"/>
    </location>
</feature>
<dbReference type="RefSeq" id="WP_006875879.1">
    <property type="nucleotide sequence ID" value="NZ_CABIWA010000013.1"/>
</dbReference>
<dbReference type="InterPro" id="IPR017896">
    <property type="entry name" value="4Fe4S_Fe-S-bd"/>
</dbReference>
<dbReference type="InterPro" id="IPR017900">
    <property type="entry name" value="4Fe4S_Fe_S_CS"/>
</dbReference>
<dbReference type="GeneID" id="72462402"/>
<evidence type="ECO:0000313" key="13">
    <source>
        <dbReference type="EMBL" id="CUP75116.1"/>
    </source>
</evidence>
<comment type="caution">
    <text evidence="10">Lacks conserved residue(s) required for the propagation of feature annotation.</text>
</comment>
<dbReference type="PROSITE" id="PS00198">
    <property type="entry name" value="4FE4S_FER_1"/>
    <property type="match status" value="1"/>
</dbReference>
<feature type="binding site" evidence="10">
    <location>
        <position position="152"/>
    </location>
    <ligand>
        <name>[4Fe-4S] cluster</name>
        <dbReference type="ChEBI" id="CHEBI:49883"/>
        <label>3</label>
    </ligand>
</feature>
<evidence type="ECO:0000256" key="8">
    <source>
        <dbReference type="ARBA" id="ARBA00023014"/>
    </source>
</evidence>
<name>A0A174QTM5_9FIRM</name>